<keyword evidence="7 12" id="KW-0479">Metal-binding</keyword>
<feature type="transmembrane region" description="Helical" evidence="13">
    <location>
        <begin position="30"/>
        <end position="50"/>
    </location>
</feature>
<keyword evidence="9 12" id="KW-0408">Iron</keyword>
<dbReference type="RefSeq" id="WP_096353078.1">
    <property type="nucleotide sequence ID" value="NZ_AP014946.1"/>
</dbReference>
<evidence type="ECO:0000256" key="5">
    <source>
        <dbReference type="ARBA" id="ARBA00022617"/>
    </source>
</evidence>
<dbReference type="KEGG" id="vgo:GJW-30_1_01251"/>
<dbReference type="InterPro" id="IPR014314">
    <property type="entry name" value="Succ_DH_cytb556"/>
</dbReference>
<dbReference type="SUPFAM" id="SSF81343">
    <property type="entry name" value="Fumarate reductase respiratory complex transmembrane subunits"/>
    <property type="match status" value="1"/>
</dbReference>
<evidence type="ECO:0000256" key="2">
    <source>
        <dbReference type="ARBA" id="ARBA00004141"/>
    </source>
</evidence>
<name>A0A0S3PS41_9BRAD</name>
<dbReference type="PROSITE" id="PS01000">
    <property type="entry name" value="SDH_CYT_1"/>
    <property type="match status" value="1"/>
</dbReference>
<dbReference type="PIRSF" id="PIRSF000178">
    <property type="entry name" value="SDH_cyt_b560"/>
    <property type="match status" value="1"/>
</dbReference>
<keyword evidence="15" id="KW-1185">Reference proteome</keyword>
<evidence type="ECO:0000256" key="11">
    <source>
        <dbReference type="ARBA" id="ARBA00025912"/>
    </source>
</evidence>
<dbReference type="InterPro" id="IPR018495">
    <property type="entry name" value="Succ_DH_cyt_bsu_CS"/>
</dbReference>
<dbReference type="Proteomes" id="UP000236884">
    <property type="component" value="Chromosome"/>
</dbReference>
<dbReference type="GO" id="GO:0009055">
    <property type="term" value="F:electron transfer activity"/>
    <property type="evidence" value="ECO:0007669"/>
    <property type="project" value="InterPro"/>
</dbReference>
<evidence type="ECO:0000256" key="4">
    <source>
        <dbReference type="ARBA" id="ARBA00020076"/>
    </source>
</evidence>
<dbReference type="Pfam" id="PF01127">
    <property type="entry name" value="Sdh_cyt"/>
    <property type="match status" value="1"/>
</dbReference>
<accession>A0A0S3PS41</accession>
<dbReference type="NCBIfam" id="TIGR02970">
    <property type="entry name" value="succ_dehyd_cytB"/>
    <property type="match status" value="1"/>
</dbReference>
<keyword evidence="5 12" id="KW-0349">Heme</keyword>
<dbReference type="OrthoDB" id="9799441at2"/>
<keyword evidence="8 13" id="KW-1133">Transmembrane helix</keyword>
<evidence type="ECO:0000256" key="8">
    <source>
        <dbReference type="ARBA" id="ARBA00022989"/>
    </source>
</evidence>
<keyword evidence="10 13" id="KW-0472">Membrane</keyword>
<dbReference type="EMBL" id="AP014946">
    <property type="protein sequence ID" value="BAT58724.1"/>
    <property type="molecule type" value="Genomic_DNA"/>
</dbReference>
<evidence type="ECO:0000256" key="12">
    <source>
        <dbReference type="PIRSR" id="PIRSR000178-1"/>
    </source>
</evidence>
<keyword evidence="6 13" id="KW-0812">Transmembrane</keyword>
<dbReference type="GO" id="GO:0046872">
    <property type="term" value="F:metal ion binding"/>
    <property type="evidence" value="ECO:0007669"/>
    <property type="project" value="UniProtKB-KW"/>
</dbReference>
<comment type="subcellular location">
    <subcellularLocation>
        <location evidence="2">Membrane</location>
        <topology evidence="2">Multi-pass membrane protein</topology>
    </subcellularLocation>
</comment>
<evidence type="ECO:0000256" key="13">
    <source>
        <dbReference type="SAM" id="Phobius"/>
    </source>
</evidence>
<evidence type="ECO:0000313" key="14">
    <source>
        <dbReference type="EMBL" id="BAT58724.1"/>
    </source>
</evidence>
<evidence type="ECO:0000313" key="15">
    <source>
        <dbReference type="Proteomes" id="UP000236884"/>
    </source>
</evidence>
<feature type="transmembrane region" description="Helical" evidence="13">
    <location>
        <begin position="70"/>
        <end position="88"/>
    </location>
</feature>
<organism evidence="14 15">
    <name type="scientific">Variibacter gotjawalensis</name>
    <dbReference type="NCBI Taxonomy" id="1333996"/>
    <lineage>
        <taxon>Bacteria</taxon>
        <taxon>Pseudomonadati</taxon>
        <taxon>Pseudomonadota</taxon>
        <taxon>Alphaproteobacteria</taxon>
        <taxon>Hyphomicrobiales</taxon>
        <taxon>Nitrobacteraceae</taxon>
        <taxon>Variibacter</taxon>
    </lineage>
</organism>
<gene>
    <name evidence="14" type="primary">sdhC</name>
    <name evidence="14" type="ORF">GJW-30_1_01251</name>
</gene>
<evidence type="ECO:0000256" key="1">
    <source>
        <dbReference type="ARBA" id="ARBA00004050"/>
    </source>
</evidence>
<feature type="binding site" description="axial binding residue" evidence="12">
    <location>
        <position position="86"/>
    </location>
    <ligand>
        <name>heme</name>
        <dbReference type="ChEBI" id="CHEBI:30413"/>
        <note>ligand shared with second transmembrane subunit</note>
    </ligand>
    <ligandPart>
        <name>Fe</name>
        <dbReference type="ChEBI" id="CHEBI:18248"/>
    </ligandPart>
</feature>
<evidence type="ECO:0000256" key="10">
    <source>
        <dbReference type="ARBA" id="ARBA00023136"/>
    </source>
</evidence>
<reference evidence="14 15" key="1">
    <citation type="submission" date="2015-08" db="EMBL/GenBank/DDBJ databases">
        <title>Investigation of the bacterial diversity of lava forest soil.</title>
        <authorList>
            <person name="Lee J.S."/>
        </authorList>
    </citation>
    <scope>NUCLEOTIDE SEQUENCE [LARGE SCALE GENOMIC DNA]</scope>
    <source>
        <strain evidence="14 15">GJW-30</strain>
    </source>
</reference>
<feature type="transmembrane region" description="Helical" evidence="13">
    <location>
        <begin position="109"/>
        <end position="133"/>
    </location>
</feature>
<dbReference type="Gene3D" id="1.20.1300.10">
    <property type="entry name" value="Fumarate reductase/succinate dehydrogenase, transmembrane subunit"/>
    <property type="match status" value="1"/>
</dbReference>
<sequence>MAEAPSPAKARPLSPHLSIYKPMLSMMMSIVHRITGVGLYYGMIILAWWLMSAAIGPNPYSNVQAFANNVFGKLILFGFTWALMHHLLGGIRHLVWDIGYGFEPNEREMLTWATLIGGIALTILVWVIGFLVVGL</sequence>
<comment type="cofactor">
    <cofactor evidence="12">
        <name>heme</name>
        <dbReference type="ChEBI" id="CHEBI:30413"/>
    </cofactor>
    <text evidence="12">The heme is bound between the two transmembrane subunits.</text>
</comment>
<dbReference type="InterPro" id="IPR000701">
    <property type="entry name" value="SuccDH_FuR_B_TM-su"/>
</dbReference>
<evidence type="ECO:0000256" key="3">
    <source>
        <dbReference type="ARBA" id="ARBA00007244"/>
    </source>
</evidence>
<evidence type="ECO:0000256" key="9">
    <source>
        <dbReference type="ARBA" id="ARBA00023004"/>
    </source>
</evidence>
<proteinExistence type="inferred from homology"/>
<comment type="similarity">
    <text evidence="3">Belongs to the cytochrome b560 family.</text>
</comment>
<evidence type="ECO:0000256" key="7">
    <source>
        <dbReference type="ARBA" id="ARBA00022723"/>
    </source>
</evidence>
<comment type="function">
    <text evidence="1">Membrane-anchoring subunit of succinate dehydrogenase (SDH).</text>
</comment>
<protein>
    <recommendedName>
        <fullName evidence="4">Succinate dehydrogenase cytochrome b556 subunit</fullName>
    </recommendedName>
</protein>
<dbReference type="PROSITE" id="PS01001">
    <property type="entry name" value="SDH_CYT_2"/>
    <property type="match status" value="1"/>
</dbReference>
<dbReference type="PANTHER" id="PTHR10978:SF5">
    <property type="entry name" value="SUCCINATE DEHYDROGENASE CYTOCHROME B560 SUBUNIT, MITOCHONDRIAL"/>
    <property type="match status" value="1"/>
</dbReference>
<dbReference type="PANTHER" id="PTHR10978">
    <property type="entry name" value="SUCCINATE DEHYDROGENASE CYTOCHROME B560 SUBUNIT"/>
    <property type="match status" value="1"/>
</dbReference>
<dbReference type="GO" id="GO:0016020">
    <property type="term" value="C:membrane"/>
    <property type="evidence" value="ECO:0007669"/>
    <property type="project" value="UniProtKB-SubCell"/>
</dbReference>
<dbReference type="GO" id="GO:0006099">
    <property type="term" value="P:tricarboxylic acid cycle"/>
    <property type="evidence" value="ECO:0007669"/>
    <property type="project" value="InterPro"/>
</dbReference>
<dbReference type="AlphaFoldDB" id="A0A0S3PS41"/>
<dbReference type="CDD" id="cd03499">
    <property type="entry name" value="SQR_TypeC_SdhC"/>
    <property type="match status" value="1"/>
</dbReference>
<dbReference type="InterPro" id="IPR034804">
    <property type="entry name" value="SQR/QFR_C/D"/>
</dbReference>
<evidence type="ECO:0000256" key="6">
    <source>
        <dbReference type="ARBA" id="ARBA00022692"/>
    </source>
</evidence>
<comment type="subunit">
    <text evidence="11">Part of an enzyme complex containing four subunits: a flavoprotein, an iron-sulfur protein, plus two membrane-anchoring proteins, SdhC and SdhD. The complex can form homotrimers.</text>
</comment>